<accession>A0A1R3KZ32</accession>
<comment type="caution">
    <text evidence="1">The sequence shown here is derived from an EMBL/GenBank/DDBJ whole genome shotgun (WGS) entry which is preliminary data.</text>
</comment>
<sequence>MLLMHASPHVPSLTSSEAASWNMYKANNSSVENGSNAASLATSSSLGSTNTQSDYIGYNSHSNSADPYSYMSMDTKVTIWLSQQPNSLTLSQQEHISKYRCSVSASFFISYENHNEC</sequence>
<reference evidence="2" key="1">
    <citation type="submission" date="2013-09" db="EMBL/GenBank/DDBJ databases">
        <title>Corchorus olitorius genome sequencing.</title>
        <authorList>
            <person name="Alam M."/>
            <person name="Haque M.S."/>
            <person name="Islam M.S."/>
            <person name="Emdad E.M."/>
            <person name="Islam M.M."/>
            <person name="Ahmed B."/>
            <person name="Halim A."/>
            <person name="Hossen Q.M.M."/>
            <person name="Hossain M.Z."/>
            <person name="Ahmed R."/>
            <person name="Khan M.M."/>
            <person name="Islam R."/>
            <person name="Rashid M.M."/>
            <person name="Khan S.A."/>
            <person name="Rahman M.S."/>
            <person name="Alam M."/>
            <person name="Yahiya A.S."/>
            <person name="Khan M.S."/>
            <person name="Azam M.S."/>
            <person name="Haque T."/>
            <person name="Lashkar M.Z.H."/>
            <person name="Akhand A.I."/>
            <person name="Morshed G."/>
            <person name="Roy S."/>
            <person name="Uddin K.S."/>
            <person name="Rabeya T."/>
            <person name="Hossain A.S."/>
            <person name="Chowdhury A."/>
            <person name="Snigdha A.R."/>
            <person name="Mortoza M.S."/>
            <person name="Matin S.A."/>
            <person name="Hoque S.M.E."/>
            <person name="Islam M.K."/>
            <person name="Roy D.K."/>
            <person name="Haider R."/>
            <person name="Moosa M.M."/>
            <person name="Elias S.M."/>
            <person name="Hasan A.M."/>
            <person name="Jahan S."/>
            <person name="Shafiuddin M."/>
            <person name="Mahmood N."/>
            <person name="Shommy N.S."/>
        </authorList>
    </citation>
    <scope>NUCLEOTIDE SEQUENCE [LARGE SCALE GENOMIC DNA]</scope>
    <source>
        <strain evidence="2">cv. O-4</strain>
    </source>
</reference>
<protein>
    <submittedName>
        <fullName evidence="1">Leukocyte receptor cluster (Lrc) member</fullName>
    </submittedName>
</protein>
<dbReference type="Proteomes" id="UP000187203">
    <property type="component" value="Unassembled WGS sequence"/>
</dbReference>
<organism evidence="1 2">
    <name type="scientific">Corchorus olitorius</name>
    <dbReference type="NCBI Taxonomy" id="93759"/>
    <lineage>
        <taxon>Eukaryota</taxon>
        <taxon>Viridiplantae</taxon>
        <taxon>Streptophyta</taxon>
        <taxon>Embryophyta</taxon>
        <taxon>Tracheophyta</taxon>
        <taxon>Spermatophyta</taxon>
        <taxon>Magnoliopsida</taxon>
        <taxon>eudicotyledons</taxon>
        <taxon>Gunneridae</taxon>
        <taxon>Pentapetalae</taxon>
        <taxon>rosids</taxon>
        <taxon>malvids</taxon>
        <taxon>Malvales</taxon>
        <taxon>Malvaceae</taxon>
        <taxon>Grewioideae</taxon>
        <taxon>Apeibeae</taxon>
        <taxon>Corchorus</taxon>
    </lineage>
</organism>
<evidence type="ECO:0000313" key="1">
    <source>
        <dbReference type="EMBL" id="OMP12320.1"/>
    </source>
</evidence>
<dbReference type="AlphaFoldDB" id="A0A1R3KZ32"/>
<proteinExistence type="predicted"/>
<name>A0A1R3KZ32_9ROSI</name>
<keyword evidence="1" id="KW-0675">Receptor</keyword>
<gene>
    <name evidence="1" type="ORF">COLO4_03307</name>
</gene>
<keyword evidence="2" id="KW-1185">Reference proteome</keyword>
<dbReference type="STRING" id="93759.A0A1R3KZ32"/>
<dbReference type="EMBL" id="AWUE01009543">
    <property type="protein sequence ID" value="OMP12320.1"/>
    <property type="molecule type" value="Genomic_DNA"/>
</dbReference>
<evidence type="ECO:0000313" key="2">
    <source>
        <dbReference type="Proteomes" id="UP000187203"/>
    </source>
</evidence>